<keyword evidence="8 17" id="KW-0863">Zinc-finger</keyword>
<dbReference type="GO" id="GO:0032206">
    <property type="term" value="P:positive regulation of telomere maintenance"/>
    <property type="evidence" value="ECO:0007669"/>
    <property type="project" value="UniProtKB-ARBA"/>
</dbReference>
<feature type="domain" description="UBZ4-type" evidence="20">
    <location>
        <begin position="163"/>
        <end position="191"/>
    </location>
</feature>
<keyword evidence="5" id="KW-0479">Metal-binding</keyword>
<dbReference type="GO" id="GO:0033557">
    <property type="term" value="C:Slx1-Slx4 complex"/>
    <property type="evidence" value="ECO:0007669"/>
    <property type="project" value="InterPro"/>
</dbReference>
<keyword evidence="12 17" id="KW-0234">DNA repair</keyword>
<evidence type="ECO:0000256" key="9">
    <source>
        <dbReference type="ARBA" id="ARBA00022833"/>
    </source>
</evidence>
<keyword evidence="22" id="KW-0540">Nuclease</keyword>
<dbReference type="GeneID" id="101356863"/>
<protein>
    <recommendedName>
        <fullName evidence="14">Structure-specific endonuclease subunit SLX4</fullName>
    </recommendedName>
    <alternativeName>
        <fullName evidence="16">BTB/POZ domain-containing protein 12</fullName>
    </alternativeName>
</protein>
<evidence type="ECO:0000256" key="11">
    <source>
        <dbReference type="ARBA" id="ARBA00023172"/>
    </source>
</evidence>
<dbReference type="STRING" id="127582.A0A2Y9QS31"/>
<feature type="region of interest" description="Disordered" evidence="18">
    <location>
        <begin position="214"/>
        <end position="249"/>
    </location>
</feature>
<dbReference type="KEGG" id="tmu:101356863"/>
<feature type="region of interest" description="Disordered" evidence="18">
    <location>
        <begin position="1411"/>
        <end position="1555"/>
    </location>
</feature>
<evidence type="ECO:0000256" key="14">
    <source>
        <dbReference type="ARBA" id="ARBA00029496"/>
    </source>
</evidence>
<feature type="domain" description="BTB" evidence="19">
    <location>
        <begin position="532"/>
        <end position="606"/>
    </location>
</feature>
<dbReference type="PANTHER" id="PTHR21541:SF3">
    <property type="entry name" value="STRUCTURE-SPECIFIC ENDONUCLEASE SUBUNIT SLX4"/>
    <property type="match status" value="1"/>
</dbReference>
<feature type="region of interest" description="Disordered" evidence="18">
    <location>
        <begin position="1154"/>
        <end position="1227"/>
    </location>
</feature>
<dbReference type="Pfam" id="PF00651">
    <property type="entry name" value="BTB"/>
    <property type="match status" value="1"/>
</dbReference>
<keyword evidence="13" id="KW-0539">Nucleus</keyword>
<dbReference type="CDD" id="cd22999">
    <property type="entry name" value="SAP_SLX4"/>
    <property type="match status" value="1"/>
</dbReference>
<dbReference type="GO" id="GO:0090656">
    <property type="term" value="P:t-circle formation"/>
    <property type="evidence" value="ECO:0007669"/>
    <property type="project" value="UniProtKB-ARBA"/>
</dbReference>
<keyword evidence="10" id="KW-0832">Ubl conjugation</keyword>
<keyword evidence="21" id="KW-1185">Reference proteome</keyword>
<feature type="region of interest" description="Disordered" evidence="18">
    <location>
        <begin position="1327"/>
        <end position="1372"/>
    </location>
</feature>
<keyword evidence="3" id="KW-1017">Isopeptide bond</keyword>
<gene>
    <name evidence="22" type="primary">SLX4</name>
</gene>
<name>A0A2Y9QS31_TRIMA</name>
<feature type="compositionally biased region" description="Polar residues" evidence="18">
    <location>
        <begin position="1102"/>
        <end position="1116"/>
    </location>
</feature>
<feature type="compositionally biased region" description="Pro residues" evidence="18">
    <location>
        <begin position="1482"/>
        <end position="1491"/>
    </location>
</feature>
<evidence type="ECO:0000259" key="19">
    <source>
        <dbReference type="PROSITE" id="PS50097"/>
    </source>
</evidence>
<evidence type="ECO:0000256" key="17">
    <source>
        <dbReference type="PROSITE-ProRule" id="PRU01256"/>
    </source>
</evidence>
<feature type="compositionally biased region" description="Basic and acidic residues" evidence="18">
    <location>
        <begin position="846"/>
        <end position="856"/>
    </location>
</feature>
<dbReference type="PROSITE" id="PS51908">
    <property type="entry name" value="ZF_UBZ4"/>
    <property type="match status" value="2"/>
</dbReference>
<evidence type="ECO:0000256" key="2">
    <source>
        <dbReference type="ARBA" id="ARBA00006661"/>
    </source>
</evidence>
<evidence type="ECO:0000256" key="8">
    <source>
        <dbReference type="ARBA" id="ARBA00022771"/>
    </source>
</evidence>
<dbReference type="GO" id="GO:0004519">
    <property type="term" value="F:endonuclease activity"/>
    <property type="evidence" value="ECO:0007669"/>
    <property type="project" value="UniProtKB-KW"/>
</dbReference>
<comment type="subunit">
    <text evidence="15">Forms a heterodimer with SLX1A/GIYD1. Interacts with ERCC4/XPF; catalytic subunit of the ERCC4-ERCC1 endonuclease. Interacts with MUS81; catalytic subunit of the MUS81-EME1 endonuclease. Interacts with MSH2; component of the MSH2-MSH3 mismatch repair complex. Interacts with TERF2-TERF2IP. Interacts with PLK1 and SLX4IP.</text>
</comment>
<feature type="compositionally biased region" description="Low complexity" evidence="18">
    <location>
        <begin position="1517"/>
        <end position="1538"/>
    </location>
</feature>
<dbReference type="GO" id="GO:0006281">
    <property type="term" value="P:DNA repair"/>
    <property type="evidence" value="ECO:0007669"/>
    <property type="project" value="UniProtKB-KW"/>
</dbReference>
<feature type="region of interest" description="Disordered" evidence="18">
    <location>
        <begin position="390"/>
        <end position="451"/>
    </location>
</feature>
<dbReference type="RefSeq" id="XP_023584206.1">
    <property type="nucleotide sequence ID" value="XM_023728438.1"/>
</dbReference>
<dbReference type="Gene3D" id="3.30.710.10">
    <property type="entry name" value="Potassium Channel Kv1.1, Chain A"/>
    <property type="match status" value="1"/>
</dbReference>
<dbReference type="PANTHER" id="PTHR21541">
    <property type="entry name" value="BTB POZ DOMAIN CONTAINING 12"/>
    <property type="match status" value="1"/>
</dbReference>
<feature type="region of interest" description="Disordered" evidence="18">
    <location>
        <begin position="1002"/>
        <end position="1021"/>
    </location>
</feature>
<dbReference type="InterPro" id="IPR006642">
    <property type="entry name" value="Rad18_UBZ4"/>
</dbReference>
<dbReference type="GO" id="GO:0003677">
    <property type="term" value="F:DNA binding"/>
    <property type="evidence" value="ECO:0007669"/>
    <property type="project" value="InterPro"/>
</dbReference>
<evidence type="ECO:0000313" key="22">
    <source>
        <dbReference type="RefSeq" id="XP_023584206.1"/>
    </source>
</evidence>
<evidence type="ECO:0000256" key="3">
    <source>
        <dbReference type="ARBA" id="ARBA00022499"/>
    </source>
</evidence>
<feature type="region of interest" description="Disordered" evidence="18">
    <location>
        <begin position="744"/>
        <end position="983"/>
    </location>
</feature>
<dbReference type="InterPro" id="IPR011333">
    <property type="entry name" value="SKP1/BTB/POZ_sf"/>
</dbReference>
<evidence type="ECO:0000256" key="16">
    <source>
        <dbReference type="ARBA" id="ARBA00076095"/>
    </source>
</evidence>
<proteinExistence type="inferred from homology"/>
<feature type="region of interest" description="Disordered" evidence="18">
    <location>
        <begin position="1"/>
        <end position="34"/>
    </location>
</feature>
<dbReference type="InterPro" id="IPR000210">
    <property type="entry name" value="BTB/POZ_dom"/>
</dbReference>
<evidence type="ECO:0000256" key="5">
    <source>
        <dbReference type="ARBA" id="ARBA00022723"/>
    </source>
</evidence>
<evidence type="ECO:0000256" key="4">
    <source>
        <dbReference type="ARBA" id="ARBA00022553"/>
    </source>
</evidence>
<organism evidence="21 22">
    <name type="scientific">Trichechus manatus latirostris</name>
    <name type="common">Florida manatee</name>
    <dbReference type="NCBI Taxonomy" id="127582"/>
    <lineage>
        <taxon>Eukaryota</taxon>
        <taxon>Metazoa</taxon>
        <taxon>Chordata</taxon>
        <taxon>Craniata</taxon>
        <taxon>Vertebrata</taxon>
        <taxon>Euteleostomi</taxon>
        <taxon>Mammalia</taxon>
        <taxon>Eutheria</taxon>
        <taxon>Afrotheria</taxon>
        <taxon>Sirenia</taxon>
        <taxon>Trichechidae</taxon>
        <taxon>Trichechus</taxon>
    </lineage>
</organism>
<dbReference type="PROSITE" id="PS50097">
    <property type="entry name" value="BTB"/>
    <property type="match status" value="1"/>
</dbReference>
<feature type="compositionally biased region" description="Acidic residues" evidence="18">
    <location>
        <begin position="1202"/>
        <end position="1211"/>
    </location>
</feature>
<dbReference type="Proteomes" id="UP000248480">
    <property type="component" value="Unplaced"/>
</dbReference>
<dbReference type="GO" id="GO:0006260">
    <property type="term" value="P:DNA replication"/>
    <property type="evidence" value="ECO:0007669"/>
    <property type="project" value="InterPro"/>
</dbReference>
<keyword evidence="22" id="KW-0255">Endonuclease</keyword>
<dbReference type="FunCoup" id="A0A2Y9QS31">
    <property type="interactions" value="1891"/>
</dbReference>
<keyword evidence="7 17" id="KW-0227">DNA damage</keyword>
<dbReference type="CTD" id="84464"/>
<evidence type="ECO:0000256" key="15">
    <source>
        <dbReference type="ARBA" id="ARBA00064578"/>
    </source>
</evidence>
<evidence type="ECO:0000256" key="6">
    <source>
        <dbReference type="ARBA" id="ARBA00022737"/>
    </source>
</evidence>
<feature type="compositionally biased region" description="Polar residues" evidence="18">
    <location>
        <begin position="887"/>
        <end position="910"/>
    </location>
</feature>
<keyword evidence="9" id="KW-0862">Zinc</keyword>
<evidence type="ECO:0000256" key="12">
    <source>
        <dbReference type="ARBA" id="ARBA00023204"/>
    </source>
</evidence>
<evidence type="ECO:0000313" key="21">
    <source>
        <dbReference type="Proteomes" id="UP000248480"/>
    </source>
</evidence>
<evidence type="ECO:0000256" key="7">
    <source>
        <dbReference type="ARBA" id="ARBA00022763"/>
    </source>
</evidence>
<accession>A0A2Y9QS31</accession>
<feature type="compositionally biased region" description="Polar residues" evidence="18">
    <location>
        <begin position="1506"/>
        <end position="1516"/>
    </location>
</feature>
<keyword evidence="22" id="KW-0378">Hydrolase</keyword>
<dbReference type="InterPro" id="IPR018574">
    <property type="entry name" value="Structure-sp_endonuc_su_Slx4"/>
</dbReference>
<dbReference type="SMART" id="SM00225">
    <property type="entry name" value="BTB"/>
    <property type="match status" value="1"/>
</dbReference>
<dbReference type="Pfam" id="PF09494">
    <property type="entry name" value="Slx4"/>
    <property type="match status" value="1"/>
</dbReference>
<evidence type="ECO:0000256" key="10">
    <source>
        <dbReference type="ARBA" id="ARBA00022843"/>
    </source>
</evidence>
<dbReference type="InParanoid" id="A0A2Y9QS31"/>
<feature type="region of interest" description="Disordered" evidence="18">
    <location>
        <begin position="1030"/>
        <end position="1118"/>
    </location>
</feature>
<evidence type="ECO:0000256" key="18">
    <source>
        <dbReference type="SAM" id="MobiDB-lite"/>
    </source>
</evidence>
<sequence>MLRWSRPEEGAPSSDAQLPSSGLTAVPPSPSKPRTAELVLQRMQQFKRADPARLKHASGACSLEAEIAENIPKDPQEEPMVGNGCGPGSPATESDGAVALALQQELAQERAPTREEGLEDEGWFFCQICQKNLSAMNVTRREQHVNRCLDEAEKALRPSAPQIPECPICGKLFLTSKSRSSHLKQCAVRMEVGPQLLLQAVRLQTAQLDAGCSRTASSFSPQVGSLKRKGIPSKKEPQKRQKVSQPEVPSEDLLVAMALSRSEVEQSRTVPALRLESAFSERIKPGAEKKSRKKKLPTSLPPLLVQDSEATRQQMEGRVAALFAEEVELSSMPPLPASRLLKNEAERASWRLQRPEGKQSFLWEGSALAGTWASEAFYTAGLVPPIVPRRPAQGLMKEPKRPVTPPDQPQLDVRAPLTPGGSLPAGCNPVEDPVEPDPRKASPSSSQRERQALQDLVDLAGEGLSPSQGSSSRGQASWGREAAIDLVPSSLPLSGFVLPPEEQRLERGSGTSLSLSLLVTDFGSMVNNPHLSDVQFQVDSGEVLYAHKFVLYARCPLLIQHVNSEGFFAVEDGDLRTQRVLLSDVSTEAACAFLCYLYTADTGWPSHLASNLRSLALRFGVSELVHLCEQAPPVMDVEGGLGKEEEEENCESRAENFQELLRSMWVGEEEEAEALLRPESHGEDSEKVDEAEMAEIYEFAATQRKLFQEGRAAERDEEADQLGEDHPASGCVLASILVRAQLEDVGQKESSEQGSDEAPARWESAERSAPPSSLGQRSRGKEDTETREQEATRETLHHSSSSSPSGEHRAEGKEGTSLPSIGDYEQLFPSAQGEYAEPSRITSDQVEQKVVEKEAEASCSPRHQQVQAQPAWGGSPSRFHLRPHCTGGSSPLTPPSQSAVSRVVSQNSRSPVLPPKQRRGSNVPALLTDPGHQEGRGGGYVWACKSKGGLVSPEKSPSIDLTQSDSGHLGPRPPRSPSNMGRDEDVILLLDSDEELVLEQTGMKSVSNGPPEERKVLEVSPRSSELFSIIDIDTDLERSPSPLGRAAELQQGEGQQPEHGDPTGGRGRHQLFCKAESSPEASTTDTSWLVPATPLASRGCHRSSQTQISGLQSKTSVDVKAHLGPRAASENRDVTEATSTFPVIVPQTAPPCLAAATPGASESHRRAHTSPSGQQPRHRRRVSPVAPSPLRRLSWATAGEVVEVEDSDEEQGVAPHQADSSPLPLGEPPIPVDDCCWGVEPLSPIPIDHLNLERTGPLSTSSPSNRAREARGSAAFGSPSPLGTTPIRGSCTERGGAGERSPWAGSPGSSRLSLLNSALWDDWGGEEKSLEVPPLAQRLSPDGAGKPGGPETPKGAHQKKNLPPKVPITPMPRYSIMETPVLKKELDRFGVRPLPRRRMVLKLKEIFQHTHQTLESDSEDEIPASQVPLHVPQSLAHAAQASKTSGAGGHPSPEAATGPIPQRPKGPTEIKSPQRRRKQPGKSPPPLPMPPAEEEPPGSDGDAQLPASQESTATSVDSTDGSFGSQSSSSHEFGAAFESEGDEEGEEGVTASQAAVRAADTEEAVWRYIHSRPALYRKVLLYQPLELAELQAELRQNGIRVAAGKLLDFLDTHCITFTTAATRKEQLKRKRWRPVGKKKGQD</sequence>
<feature type="compositionally biased region" description="Polar residues" evidence="18">
    <location>
        <begin position="14"/>
        <end position="23"/>
    </location>
</feature>
<feature type="region of interest" description="Disordered" evidence="18">
    <location>
        <begin position="1247"/>
        <end position="1309"/>
    </location>
</feature>
<evidence type="ECO:0000259" key="20">
    <source>
        <dbReference type="PROSITE" id="PS51908"/>
    </source>
</evidence>
<keyword evidence="4" id="KW-0597">Phosphoprotein</keyword>
<dbReference type="GO" id="GO:0000712">
    <property type="term" value="P:resolution of meiotic recombination intermediates"/>
    <property type="evidence" value="ECO:0007669"/>
    <property type="project" value="TreeGrafter"/>
</dbReference>
<keyword evidence="6" id="KW-0677">Repeat</keyword>
<dbReference type="FunFam" id="3.30.710.10:FF:000116">
    <property type="entry name" value="SLX4 structure-specific endonuclease subunit"/>
    <property type="match status" value="1"/>
</dbReference>
<feature type="compositionally biased region" description="Basic and acidic residues" evidence="18">
    <location>
        <begin position="779"/>
        <end position="797"/>
    </location>
</feature>
<dbReference type="SUPFAM" id="SSF54695">
    <property type="entry name" value="POZ domain"/>
    <property type="match status" value="1"/>
</dbReference>
<comment type="similarity">
    <text evidence="2">Belongs to the SLX4 family.</text>
</comment>
<dbReference type="GO" id="GO:0008270">
    <property type="term" value="F:zinc ion binding"/>
    <property type="evidence" value="ECO:0007669"/>
    <property type="project" value="UniProtKB-KW"/>
</dbReference>
<feature type="compositionally biased region" description="Polar residues" evidence="18">
    <location>
        <begin position="214"/>
        <end position="223"/>
    </location>
</feature>
<feature type="domain" description="UBZ4-type" evidence="20">
    <location>
        <begin position="123"/>
        <end position="153"/>
    </location>
</feature>
<evidence type="ECO:0000256" key="13">
    <source>
        <dbReference type="ARBA" id="ARBA00023242"/>
    </source>
</evidence>
<keyword evidence="11" id="KW-0233">DNA recombination</keyword>
<reference evidence="22" key="1">
    <citation type="submission" date="2025-08" db="UniProtKB">
        <authorList>
            <consortium name="RefSeq"/>
        </authorList>
    </citation>
    <scope>IDENTIFICATION</scope>
</reference>
<comment type="subcellular location">
    <subcellularLocation>
        <location evidence="1">Nucleus</location>
    </subcellularLocation>
</comment>
<evidence type="ECO:0000256" key="1">
    <source>
        <dbReference type="ARBA" id="ARBA00004123"/>
    </source>
</evidence>